<reference evidence="3 4" key="1">
    <citation type="journal article" date="2005" name="Science">
        <title>Genome sequence of Theileria parva, a bovine pathogen that transforms lymphocytes.</title>
        <authorList>
            <person name="Gardner M.J."/>
            <person name="Bishop R."/>
            <person name="Shah T."/>
            <person name="de Villiers E.P."/>
            <person name="Carlton J.M."/>
            <person name="Hall N."/>
            <person name="Ren Q."/>
            <person name="Paulsen I.T."/>
            <person name="Pain A."/>
            <person name="Berriman M."/>
            <person name="Wilson R.J.M."/>
            <person name="Sato S."/>
            <person name="Ralph S.A."/>
            <person name="Mann D.J."/>
            <person name="Xiong Z."/>
            <person name="Shallom S.J."/>
            <person name="Weidman J."/>
            <person name="Jiang L."/>
            <person name="Lynn J."/>
            <person name="Weaver B."/>
            <person name="Shoaibi A."/>
            <person name="Domingo A.R."/>
            <person name="Wasawo D."/>
            <person name="Crabtree J."/>
            <person name="Wortman J.R."/>
            <person name="Haas B."/>
            <person name="Angiuoli S.V."/>
            <person name="Creasy T.H."/>
            <person name="Lu C."/>
            <person name="Suh B."/>
            <person name="Silva J.C."/>
            <person name="Utterback T.R."/>
            <person name="Feldblyum T.V."/>
            <person name="Pertea M."/>
            <person name="Allen J."/>
            <person name="Nierman W.C."/>
            <person name="Taracha E.L.N."/>
            <person name="Salzberg S.L."/>
            <person name="White O.R."/>
            <person name="Fitzhugh H.A."/>
            <person name="Morzaria S."/>
            <person name="Venter J.C."/>
            <person name="Fraser C.M."/>
            <person name="Nene V."/>
        </authorList>
    </citation>
    <scope>NUCLEOTIDE SEQUENCE [LARGE SCALE GENOMIC DNA]</scope>
    <source>
        <strain evidence="3 4">Muguga</strain>
    </source>
</reference>
<feature type="compositionally biased region" description="Basic and acidic residues" evidence="1">
    <location>
        <begin position="52"/>
        <end position="62"/>
    </location>
</feature>
<dbReference type="AlphaFoldDB" id="Q4MYE8"/>
<dbReference type="RefSeq" id="XP_763017.1">
    <property type="nucleotide sequence ID" value="XM_757924.1"/>
</dbReference>
<dbReference type="VEuPathDB" id="PiroplasmaDB:TpMuguga_03g00892"/>
<name>Q4MYE8_THEPA</name>
<dbReference type="OMA" id="TECTIPY"/>
<evidence type="ECO:0000313" key="3">
    <source>
        <dbReference type="EMBL" id="EAN30734.1"/>
    </source>
</evidence>
<gene>
    <name evidence="3" type="ordered locus">TP03_0892</name>
</gene>
<dbReference type="GeneID" id="3499829"/>
<feature type="compositionally biased region" description="Pro residues" evidence="1">
    <location>
        <begin position="272"/>
        <end position="295"/>
    </location>
</feature>
<keyword evidence="4" id="KW-1185">Reference proteome</keyword>
<feature type="compositionally biased region" description="Basic and acidic residues" evidence="1">
    <location>
        <begin position="24"/>
        <end position="34"/>
    </location>
</feature>
<feature type="chain" id="PRO_5004240796" evidence="2">
    <location>
        <begin position="21"/>
        <end position="617"/>
    </location>
</feature>
<dbReference type="eggNOG" id="ENOG502QQ7E">
    <property type="taxonomic scope" value="Eukaryota"/>
</dbReference>
<proteinExistence type="predicted"/>
<protein>
    <submittedName>
        <fullName evidence="3">Uncharacterized protein</fullName>
    </submittedName>
</protein>
<feature type="signal peptide" evidence="2">
    <location>
        <begin position="1"/>
        <end position="20"/>
    </location>
</feature>
<dbReference type="Proteomes" id="UP000001949">
    <property type="component" value="Unassembled WGS sequence"/>
</dbReference>
<feature type="region of interest" description="Disordered" evidence="1">
    <location>
        <begin position="241"/>
        <end position="295"/>
    </location>
</feature>
<dbReference type="InParanoid" id="Q4MYE8"/>
<evidence type="ECO:0000256" key="1">
    <source>
        <dbReference type="SAM" id="MobiDB-lite"/>
    </source>
</evidence>
<feature type="compositionally biased region" description="Low complexity" evidence="1">
    <location>
        <begin position="247"/>
        <end position="271"/>
    </location>
</feature>
<feature type="compositionally biased region" description="Acidic residues" evidence="1">
    <location>
        <begin position="35"/>
        <end position="46"/>
    </location>
</feature>
<evidence type="ECO:0000313" key="4">
    <source>
        <dbReference type="Proteomes" id="UP000001949"/>
    </source>
</evidence>
<feature type="compositionally biased region" description="Low complexity" evidence="1">
    <location>
        <begin position="180"/>
        <end position="215"/>
    </location>
</feature>
<feature type="region of interest" description="Disordered" evidence="1">
    <location>
        <begin position="122"/>
        <end position="217"/>
    </location>
</feature>
<dbReference type="STRING" id="5875.Q4MYE8"/>
<accession>Q4MYE8</accession>
<comment type="caution">
    <text evidence="3">The sequence shown here is derived from an EMBL/GenBank/DDBJ whole genome shotgun (WGS) entry which is preliminary data.</text>
</comment>
<evidence type="ECO:0000256" key="2">
    <source>
        <dbReference type="SAM" id="SignalP"/>
    </source>
</evidence>
<feature type="compositionally biased region" description="Low complexity" evidence="1">
    <location>
        <begin position="161"/>
        <end position="172"/>
    </location>
</feature>
<dbReference type="KEGG" id="tpv:TP03_0892"/>
<dbReference type="EMBL" id="AAGK01000006">
    <property type="protein sequence ID" value="EAN30734.1"/>
    <property type="molecule type" value="Genomic_DNA"/>
</dbReference>
<keyword evidence="2" id="KW-0732">Signal</keyword>
<feature type="region of interest" description="Disordered" evidence="1">
    <location>
        <begin position="24"/>
        <end position="75"/>
    </location>
</feature>
<sequence>MHVFQIWITLIITVIVYVESADKSSDDLGNKDDAIGDDLDEDDNFDVTEQTETSKDYHKQDDIPQPSTEVTVEDDDFQSDQLEIEEFDGLQLLELYEEILEQIPEIIPDPTEYQDLDKYIFSPTTDQPEEPQQPIPEQPTETTEPYSPIYLDETQEQAITQPQPSHQYYQPTQPTPQVPQQPDQYYVPPSIPPLSQTQPSYQYYQPTTTQPPTQTENYYIPQLPDPTQQPIDYYTPPTIQAQVTQASQPSYEYYQPPSYSPYEISPLQQQPYPTPQLPQQPQPYPIPQLPQQPQPYPIPQLPQQPQSYPIPQLPIQPQPHYPQAHYLGYPPQQPIVQPIQLIPQPPTHYVPPPQQQINLPPTQYMFPPTSQPTPTQPIYIPPAQYEIQEPAPVAPILPTKKRKKTEKKTRLKCRTIILMKKNERGELVPMTEKEYKKMYYSRYKTKYELYANLEQLFCDSELAYEHKIGKHYPSILIENKRLREFYIYFDDELTIVKQVNDNYWQTTECTIPYCFKFLTKNEKGQEVLIPRTFLDIDIGFYQAIKYIFTEDIKCHKIIVKDQLLWEKVEDDMGFPESIVFTKTGKILIFFYDDIVLYLKKDGYYVHSSTRKRRPSKK</sequence>
<organism evidence="3 4">
    <name type="scientific">Theileria parva</name>
    <name type="common">East coast fever infection agent</name>
    <dbReference type="NCBI Taxonomy" id="5875"/>
    <lineage>
        <taxon>Eukaryota</taxon>
        <taxon>Sar</taxon>
        <taxon>Alveolata</taxon>
        <taxon>Apicomplexa</taxon>
        <taxon>Aconoidasida</taxon>
        <taxon>Piroplasmida</taxon>
        <taxon>Theileriidae</taxon>
        <taxon>Theileria</taxon>
    </lineage>
</organism>